<keyword evidence="3" id="KW-1185">Reference proteome</keyword>
<dbReference type="EMBL" id="JAVXUP010000253">
    <property type="protein sequence ID" value="KAK3032806.1"/>
    <property type="molecule type" value="Genomic_DNA"/>
</dbReference>
<dbReference type="InterPro" id="IPR041577">
    <property type="entry name" value="RT_RNaseH_2"/>
</dbReference>
<evidence type="ECO:0000313" key="2">
    <source>
        <dbReference type="EMBL" id="KAK3032806.1"/>
    </source>
</evidence>
<evidence type="ECO:0000259" key="1">
    <source>
        <dbReference type="Pfam" id="PF17919"/>
    </source>
</evidence>
<evidence type="ECO:0000313" key="3">
    <source>
        <dbReference type="Proteomes" id="UP001188597"/>
    </source>
</evidence>
<dbReference type="SUPFAM" id="SSF56672">
    <property type="entry name" value="DNA/RNA polymerases"/>
    <property type="match status" value="1"/>
</dbReference>
<dbReference type="Proteomes" id="UP001188597">
    <property type="component" value="Unassembled WGS sequence"/>
</dbReference>
<gene>
    <name evidence="2" type="ORF">RJ639_035412</name>
</gene>
<dbReference type="Pfam" id="PF17919">
    <property type="entry name" value="RT_RNaseH_2"/>
    <property type="match status" value="1"/>
</dbReference>
<comment type="caution">
    <text evidence="2">The sequence shown here is derived from an EMBL/GenBank/DDBJ whole genome shotgun (WGS) entry which is preliminary data.</text>
</comment>
<dbReference type="PANTHER" id="PTHR33437:SF2">
    <property type="entry name" value="OS06G0361200 PROTEIN"/>
    <property type="match status" value="1"/>
</dbReference>
<dbReference type="AlphaFoldDB" id="A0AA89BIB4"/>
<proteinExistence type="predicted"/>
<feature type="domain" description="Reverse transcriptase/retrotransposon-derived protein RNase H-like" evidence="1">
    <location>
        <begin position="124"/>
        <end position="203"/>
    </location>
</feature>
<dbReference type="PANTHER" id="PTHR33437">
    <property type="entry name" value="OS06G0361200 PROTEIN"/>
    <property type="match status" value="1"/>
</dbReference>
<sequence>MEREFLNLVYNMRRSVSMMELTNTRQWKDEPVVDYINRWLSRSLDCKERLSEISAVEMCMQGMHWDLVYILQGNRPASFEELKMQAHDIEISITNHGSNMHALSNSRKEKRERKKIRLLNGDRACQNAFDSIKKYLLSPLVLGAPTPQKPLILYIAGQKESPGAMLTQDDQDKKEISLYYLSHRLTKTALKYNPVEKTCLALTTIKGQALADFLANHRIPADWEISKDFFIKEVFFVETFQPLMMFIDGAAHVELEHVPIEENCMADALAKLATTLALRGKDKVDIPICQQWVLLELVDCGIKETDAISILVIEV</sequence>
<organism evidence="2 3">
    <name type="scientific">Escallonia herrerae</name>
    <dbReference type="NCBI Taxonomy" id="1293975"/>
    <lineage>
        <taxon>Eukaryota</taxon>
        <taxon>Viridiplantae</taxon>
        <taxon>Streptophyta</taxon>
        <taxon>Embryophyta</taxon>
        <taxon>Tracheophyta</taxon>
        <taxon>Spermatophyta</taxon>
        <taxon>Magnoliopsida</taxon>
        <taxon>eudicotyledons</taxon>
        <taxon>Gunneridae</taxon>
        <taxon>Pentapetalae</taxon>
        <taxon>asterids</taxon>
        <taxon>campanulids</taxon>
        <taxon>Escalloniales</taxon>
        <taxon>Escalloniaceae</taxon>
        <taxon>Escallonia</taxon>
    </lineage>
</organism>
<accession>A0AA89BIB4</accession>
<protein>
    <recommendedName>
        <fullName evidence="1">Reverse transcriptase/retrotransposon-derived protein RNase H-like domain-containing protein</fullName>
    </recommendedName>
</protein>
<dbReference type="InterPro" id="IPR043502">
    <property type="entry name" value="DNA/RNA_pol_sf"/>
</dbReference>
<reference evidence="2" key="1">
    <citation type="submission" date="2022-12" db="EMBL/GenBank/DDBJ databases">
        <title>Draft genome assemblies for two species of Escallonia (Escalloniales).</title>
        <authorList>
            <person name="Chanderbali A."/>
            <person name="Dervinis C."/>
            <person name="Anghel I."/>
            <person name="Soltis D."/>
            <person name="Soltis P."/>
            <person name="Zapata F."/>
        </authorList>
    </citation>
    <scope>NUCLEOTIDE SEQUENCE</scope>
    <source>
        <strain evidence="2">UCBG64.0493</strain>
        <tissue evidence="2">Leaf</tissue>
    </source>
</reference>
<name>A0AA89BIB4_9ASTE</name>